<dbReference type="InterPro" id="IPR003593">
    <property type="entry name" value="AAA+_ATPase"/>
</dbReference>
<dbReference type="GO" id="GO:0003677">
    <property type="term" value="F:DNA binding"/>
    <property type="evidence" value="ECO:0007669"/>
    <property type="project" value="InterPro"/>
</dbReference>
<dbReference type="PANTHER" id="PTHR22683:SF1">
    <property type="entry name" value="TYPE VII SECRETION SYSTEM PROTEIN ESSC"/>
    <property type="match status" value="1"/>
</dbReference>
<keyword evidence="2" id="KW-0067">ATP-binding</keyword>
<dbReference type="SUPFAM" id="SSF52540">
    <property type="entry name" value="P-loop containing nucleoside triphosphate hydrolases"/>
    <property type="match status" value="1"/>
</dbReference>
<dbReference type="InterPro" id="IPR050206">
    <property type="entry name" value="FtsK/SpoIIIE/SftA"/>
</dbReference>
<accession>A0A8S5PD30</accession>
<evidence type="ECO:0000313" key="4">
    <source>
        <dbReference type="EMBL" id="DAE04974.1"/>
    </source>
</evidence>
<evidence type="ECO:0000259" key="3">
    <source>
        <dbReference type="PROSITE" id="PS50901"/>
    </source>
</evidence>
<dbReference type="EMBL" id="BK015400">
    <property type="protein sequence ID" value="DAE04974.1"/>
    <property type="molecule type" value="Genomic_DNA"/>
</dbReference>
<reference evidence="4" key="1">
    <citation type="journal article" date="2021" name="Proc. Natl. Acad. Sci. U.S.A.">
        <title>A Catalog of Tens of Thousands of Viruses from Human Metagenomes Reveals Hidden Associations with Chronic Diseases.</title>
        <authorList>
            <person name="Tisza M.J."/>
            <person name="Buck C.B."/>
        </authorList>
    </citation>
    <scope>NUCLEOTIDE SEQUENCE</scope>
    <source>
        <strain evidence="4">CtO0R2</strain>
    </source>
</reference>
<dbReference type="SMART" id="SM00382">
    <property type="entry name" value="AAA"/>
    <property type="match status" value="1"/>
</dbReference>
<feature type="domain" description="FtsK" evidence="3">
    <location>
        <begin position="12"/>
        <end position="187"/>
    </location>
</feature>
<sequence>MPKEWKTPGGTAAAVCLDMLEQPHLLIAGSTGSGKSVLLNTLIYTALYKASHRCRFILIDPKRVELIDYKELPHTLIYASEPPDIAAALVYAVEVMEERYKRMQAARQKKSTEPDIFVIVDEFADLMTTQKRETMPQIIRLAQLGRAANLHLILATQRPTRDIINGQIKVNLDSRVALRCPTAQDSRNIINIKGAETLPRYGFGYYLTPKGCELIKIPMTPPEAIAERVQWWEAQKPHKSIFDRIAARR</sequence>
<proteinExistence type="predicted"/>
<protein>
    <submittedName>
        <fullName evidence="4">DNA TRANSLOCASE FTSK</fullName>
    </submittedName>
</protein>
<keyword evidence="1" id="KW-0547">Nucleotide-binding</keyword>
<name>A0A8S5PD30_9CAUD</name>
<dbReference type="InterPro" id="IPR027417">
    <property type="entry name" value="P-loop_NTPase"/>
</dbReference>
<dbReference type="Gene3D" id="3.40.50.300">
    <property type="entry name" value="P-loop containing nucleotide triphosphate hydrolases"/>
    <property type="match status" value="1"/>
</dbReference>
<dbReference type="CDD" id="cd01127">
    <property type="entry name" value="TrwB_TraG_TraD_VirD4"/>
    <property type="match status" value="1"/>
</dbReference>
<dbReference type="InterPro" id="IPR002543">
    <property type="entry name" value="FtsK_dom"/>
</dbReference>
<evidence type="ECO:0000256" key="2">
    <source>
        <dbReference type="ARBA" id="ARBA00022840"/>
    </source>
</evidence>
<evidence type="ECO:0000256" key="1">
    <source>
        <dbReference type="ARBA" id="ARBA00022741"/>
    </source>
</evidence>
<organism evidence="4">
    <name type="scientific">Siphoviridae sp. ctO0R2</name>
    <dbReference type="NCBI Taxonomy" id="2825476"/>
    <lineage>
        <taxon>Viruses</taxon>
        <taxon>Duplodnaviria</taxon>
        <taxon>Heunggongvirae</taxon>
        <taxon>Uroviricota</taxon>
        <taxon>Caudoviricetes</taxon>
    </lineage>
</organism>
<dbReference type="PROSITE" id="PS50901">
    <property type="entry name" value="FTSK"/>
    <property type="match status" value="1"/>
</dbReference>
<dbReference type="GO" id="GO:0005524">
    <property type="term" value="F:ATP binding"/>
    <property type="evidence" value="ECO:0007669"/>
    <property type="project" value="UniProtKB-KW"/>
</dbReference>
<dbReference type="PANTHER" id="PTHR22683">
    <property type="entry name" value="SPORULATION PROTEIN RELATED"/>
    <property type="match status" value="1"/>
</dbReference>
<dbReference type="Pfam" id="PF01580">
    <property type="entry name" value="FtsK_SpoIIIE"/>
    <property type="match status" value="1"/>
</dbReference>